<protein>
    <recommendedName>
        <fullName evidence="4">DDE Tnp4 domain-containing protein</fullName>
    </recommendedName>
</protein>
<evidence type="ECO:0000313" key="3">
    <source>
        <dbReference type="Proteomes" id="UP001153069"/>
    </source>
</evidence>
<sequence>MVETTNDAAMTVVARETLNMPKVVGAPSKQKLKEEDEIFRGFFGAPIGIIVILWNMIVPLINMSGAAPKHVLWALVHLKIYSTANVHRRIVGWPSLVTYRKWTWYILGKIASLKADVIKLDNRFEGFDISSGATCLLSVDGIDCMTNEPWPFDTKWYSQKFNGPGVKYEVGVCIKTGHIVWTNGPFPAGKGDGTICIEGLLNYLAEDEGVEVDAGYKGHPKFKAPVVATSRKDRKEKSVVRGRHEAINGRLKIFNVLVAPFRHLTPRNKMMEKHGICFDAVSVVTQLKFAHGDSTVFSVDYDVAYD</sequence>
<proteinExistence type="predicted"/>
<organism evidence="2 3">
    <name type="scientific">Seminavis robusta</name>
    <dbReference type="NCBI Taxonomy" id="568900"/>
    <lineage>
        <taxon>Eukaryota</taxon>
        <taxon>Sar</taxon>
        <taxon>Stramenopiles</taxon>
        <taxon>Ochrophyta</taxon>
        <taxon>Bacillariophyta</taxon>
        <taxon>Bacillariophyceae</taxon>
        <taxon>Bacillariophycidae</taxon>
        <taxon>Naviculales</taxon>
        <taxon>Naviculaceae</taxon>
        <taxon>Seminavis</taxon>
    </lineage>
</organism>
<feature type="transmembrane region" description="Helical" evidence="1">
    <location>
        <begin position="38"/>
        <end position="57"/>
    </location>
</feature>
<dbReference type="OrthoDB" id="38519at2759"/>
<comment type="caution">
    <text evidence="2">The sequence shown here is derived from an EMBL/GenBank/DDBJ whole genome shotgun (WGS) entry which is preliminary data.</text>
</comment>
<gene>
    <name evidence="2" type="ORF">SEMRO_2296_G322390.1</name>
</gene>
<reference evidence="2" key="1">
    <citation type="submission" date="2020-06" db="EMBL/GenBank/DDBJ databases">
        <authorList>
            <consortium name="Plant Systems Biology data submission"/>
        </authorList>
    </citation>
    <scope>NUCLEOTIDE SEQUENCE</scope>
    <source>
        <strain evidence="2">D6</strain>
    </source>
</reference>
<accession>A0A9N8HZJ3</accession>
<evidence type="ECO:0000256" key="1">
    <source>
        <dbReference type="SAM" id="Phobius"/>
    </source>
</evidence>
<name>A0A9N8HZJ3_9STRA</name>
<keyword evidence="1" id="KW-0812">Transmembrane</keyword>
<dbReference type="EMBL" id="CAICTM010002294">
    <property type="protein sequence ID" value="CAB9528703.1"/>
    <property type="molecule type" value="Genomic_DNA"/>
</dbReference>
<keyword evidence="1" id="KW-0472">Membrane</keyword>
<dbReference type="AlphaFoldDB" id="A0A9N8HZJ3"/>
<dbReference type="Proteomes" id="UP001153069">
    <property type="component" value="Unassembled WGS sequence"/>
</dbReference>
<evidence type="ECO:0000313" key="2">
    <source>
        <dbReference type="EMBL" id="CAB9528703.1"/>
    </source>
</evidence>
<evidence type="ECO:0008006" key="4">
    <source>
        <dbReference type="Google" id="ProtNLM"/>
    </source>
</evidence>
<keyword evidence="3" id="KW-1185">Reference proteome</keyword>
<keyword evidence="1" id="KW-1133">Transmembrane helix</keyword>